<comment type="subcellular location">
    <subcellularLocation>
        <location evidence="1">Membrane</location>
    </subcellularLocation>
    <subcellularLocation>
        <location evidence="5">Mitochondrion inner membrane</location>
        <topology evidence="5">Multi-pass membrane protein</topology>
    </subcellularLocation>
</comment>
<dbReference type="OrthoDB" id="3055998at2759"/>
<sequence length="371" mass="42796">MAILVLFERKKVELRHCLKEWKKERGKWSKALLFLPGAITFGLGTWQLFRRQEKIEMLDYRTKRLEMEPLKWNELSSSDHDFNSLEFRKVICEGDFDESKSVYVGPRSRSISGVTENGFYVITPLVPRITGPGSVQLPVLVNRGWVPRGWRKKLENSENSGRSSTPKIVDAKQIEGSAWWKFWSKESTVTKGLLTMGKGEEERRDDVSCCRAPSIKRRKKREERGEIRKRKREKTWGRGDMIHHRNIVDNYNMPSTACLLLSDLATMNLQVEENSTAPTRVIGVVRGSEKPSIFVPENDPSTGQWFYVDVPMIARACGVPDNTLYIEDINEDVSASNPYPIPKDVNTLIRHSVMPQDHLNYTFTWYSSRLL</sequence>
<keyword evidence="4 5" id="KW-0472">Membrane</keyword>
<dbReference type="PROSITE" id="PS50895">
    <property type="entry name" value="SURF1"/>
    <property type="match status" value="1"/>
</dbReference>
<comment type="function">
    <text evidence="5">Probably involved in the biogenesis of the COX complex.</text>
</comment>
<comment type="similarity">
    <text evidence="5">Belongs to the SURF1 family.</text>
</comment>
<dbReference type="EMBL" id="CP097510">
    <property type="protein sequence ID" value="URE41832.1"/>
    <property type="molecule type" value="Genomic_DNA"/>
</dbReference>
<organism evidence="7 8">
    <name type="scientific">Musa troglodytarum</name>
    <name type="common">fe'i banana</name>
    <dbReference type="NCBI Taxonomy" id="320322"/>
    <lineage>
        <taxon>Eukaryota</taxon>
        <taxon>Viridiplantae</taxon>
        <taxon>Streptophyta</taxon>
        <taxon>Embryophyta</taxon>
        <taxon>Tracheophyta</taxon>
        <taxon>Spermatophyta</taxon>
        <taxon>Magnoliopsida</taxon>
        <taxon>Liliopsida</taxon>
        <taxon>Zingiberales</taxon>
        <taxon>Musaceae</taxon>
        <taxon>Musa</taxon>
    </lineage>
</organism>
<evidence type="ECO:0000313" key="7">
    <source>
        <dbReference type="EMBL" id="URE41832.1"/>
    </source>
</evidence>
<gene>
    <name evidence="7" type="ORF">MUK42_20133</name>
</gene>
<comment type="caution">
    <text evidence="5">Lacks conserved residue(s) required for the propagation of feature annotation.</text>
</comment>
<dbReference type="InterPro" id="IPR045214">
    <property type="entry name" value="Surf1/Surf4"/>
</dbReference>
<evidence type="ECO:0000256" key="2">
    <source>
        <dbReference type="ARBA" id="ARBA00022692"/>
    </source>
</evidence>
<name>A0A9E7I5J0_9LILI</name>
<dbReference type="AlphaFoldDB" id="A0A9E7I5J0"/>
<evidence type="ECO:0000256" key="1">
    <source>
        <dbReference type="ARBA" id="ARBA00004370"/>
    </source>
</evidence>
<evidence type="ECO:0000313" key="8">
    <source>
        <dbReference type="Proteomes" id="UP001055439"/>
    </source>
</evidence>
<keyword evidence="5" id="KW-0496">Mitochondrion</keyword>
<dbReference type="CDD" id="cd06662">
    <property type="entry name" value="SURF1"/>
    <property type="match status" value="1"/>
</dbReference>
<keyword evidence="3 5" id="KW-1133">Transmembrane helix</keyword>
<feature type="compositionally biased region" description="Basic residues" evidence="6">
    <location>
        <begin position="215"/>
        <end position="233"/>
    </location>
</feature>
<keyword evidence="2 5" id="KW-0812">Transmembrane</keyword>
<accession>A0A9E7I5J0</accession>
<dbReference type="Proteomes" id="UP001055439">
    <property type="component" value="Chromosome 8"/>
</dbReference>
<feature type="transmembrane region" description="Helical" evidence="5">
    <location>
        <begin position="31"/>
        <end position="49"/>
    </location>
</feature>
<keyword evidence="5" id="KW-0999">Mitochondrion inner membrane</keyword>
<dbReference type="PANTHER" id="PTHR23427">
    <property type="entry name" value="SURFEIT LOCUS PROTEIN"/>
    <property type="match status" value="1"/>
</dbReference>
<keyword evidence="8" id="KW-1185">Reference proteome</keyword>
<dbReference type="GO" id="GO:0005743">
    <property type="term" value="C:mitochondrial inner membrane"/>
    <property type="evidence" value="ECO:0007669"/>
    <property type="project" value="UniProtKB-SubCell"/>
</dbReference>
<dbReference type="PANTHER" id="PTHR23427:SF2">
    <property type="entry name" value="SURFEIT LOCUS PROTEIN 1"/>
    <property type="match status" value="1"/>
</dbReference>
<evidence type="ECO:0000256" key="6">
    <source>
        <dbReference type="SAM" id="MobiDB-lite"/>
    </source>
</evidence>
<evidence type="ECO:0000256" key="3">
    <source>
        <dbReference type="ARBA" id="ARBA00022989"/>
    </source>
</evidence>
<evidence type="ECO:0000256" key="4">
    <source>
        <dbReference type="ARBA" id="ARBA00023136"/>
    </source>
</evidence>
<evidence type="ECO:0000256" key="5">
    <source>
        <dbReference type="RuleBase" id="RU363076"/>
    </source>
</evidence>
<protein>
    <recommendedName>
        <fullName evidence="5">SURF1-like protein</fullName>
    </recommendedName>
</protein>
<dbReference type="Pfam" id="PF02104">
    <property type="entry name" value="SURF1"/>
    <property type="match status" value="2"/>
</dbReference>
<reference evidence="7" key="1">
    <citation type="submission" date="2022-05" db="EMBL/GenBank/DDBJ databases">
        <title>The Musa troglodytarum L. genome provides insights into the mechanism of non-climacteric behaviour and enrichment of carotenoids.</title>
        <authorList>
            <person name="Wang J."/>
        </authorList>
    </citation>
    <scope>NUCLEOTIDE SEQUENCE</scope>
    <source>
        <tissue evidence="7">Leaf</tissue>
    </source>
</reference>
<proteinExistence type="inferred from homology"/>
<dbReference type="InterPro" id="IPR002994">
    <property type="entry name" value="Surf1/Shy1"/>
</dbReference>
<feature type="region of interest" description="Disordered" evidence="6">
    <location>
        <begin position="215"/>
        <end position="234"/>
    </location>
</feature>